<evidence type="ECO:0000259" key="1">
    <source>
        <dbReference type="Pfam" id="PF00248"/>
    </source>
</evidence>
<evidence type="ECO:0000313" key="3">
    <source>
        <dbReference type="Proteomes" id="UP000321089"/>
    </source>
</evidence>
<dbReference type="RefSeq" id="WP_146869290.1">
    <property type="nucleotide sequence ID" value="NZ_BKBC01000092.1"/>
</dbReference>
<dbReference type="AlphaFoldDB" id="A0A512TSK4"/>
<organism evidence="2 3">
    <name type="scientific">Clostridium butyricum</name>
    <dbReference type="NCBI Taxonomy" id="1492"/>
    <lineage>
        <taxon>Bacteria</taxon>
        <taxon>Bacillati</taxon>
        <taxon>Bacillota</taxon>
        <taxon>Clostridia</taxon>
        <taxon>Eubacteriales</taxon>
        <taxon>Clostridiaceae</taxon>
        <taxon>Clostridium</taxon>
    </lineage>
</organism>
<dbReference type="SUPFAM" id="SSF51430">
    <property type="entry name" value="NAD(P)-linked oxidoreductase"/>
    <property type="match status" value="1"/>
</dbReference>
<dbReference type="GO" id="GO:0016491">
    <property type="term" value="F:oxidoreductase activity"/>
    <property type="evidence" value="ECO:0007669"/>
    <property type="project" value="InterPro"/>
</dbReference>
<dbReference type="PANTHER" id="PTHR43364:SF1">
    <property type="entry name" value="OXIDOREDUCTASE YDHF"/>
    <property type="match status" value="1"/>
</dbReference>
<dbReference type="GO" id="GO:0005829">
    <property type="term" value="C:cytosol"/>
    <property type="evidence" value="ECO:0007669"/>
    <property type="project" value="TreeGrafter"/>
</dbReference>
<name>A0A512TSK4_CLOBU</name>
<dbReference type="Proteomes" id="UP000321089">
    <property type="component" value="Unassembled WGS sequence"/>
</dbReference>
<dbReference type="EMBL" id="BKBC01000092">
    <property type="protein sequence ID" value="GEQ23260.1"/>
    <property type="molecule type" value="Genomic_DNA"/>
</dbReference>
<comment type="caution">
    <text evidence="2">The sequence shown here is derived from an EMBL/GenBank/DDBJ whole genome shotgun (WGS) entry which is preliminary data.</text>
</comment>
<protein>
    <submittedName>
        <fullName evidence="2">Oxidoreductase</fullName>
    </submittedName>
</protein>
<accession>A0A512TSK4</accession>
<reference evidence="2 3" key="1">
    <citation type="submission" date="2019-07" db="EMBL/GenBank/DDBJ databases">
        <title>Whole genome shotgun sequence of Clostridium butyricum NBRC 3858.</title>
        <authorList>
            <person name="Hosoyama A."/>
            <person name="Uohara A."/>
            <person name="Ohji S."/>
            <person name="Ichikawa N."/>
        </authorList>
    </citation>
    <scope>NUCLEOTIDE SEQUENCE [LARGE SCALE GENOMIC DNA]</scope>
    <source>
        <strain evidence="2 3">NBRC 3858</strain>
    </source>
</reference>
<gene>
    <name evidence="2" type="ORF">CBU02nite_37660</name>
</gene>
<dbReference type="InterPro" id="IPR020471">
    <property type="entry name" value="AKR"/>
</dbReference>
<proteinExistence type="predicted"/>
<dbReference type="InterPro" id="IPR036812">
    <property type="entry name" value="NAD(P)_OxRdtase_dom_sf"/>
</dbReference>
<dbReference type="PRINTS" id="PR00069">
    <property type="entry name" value="ALDKETRDTASE"/>
</dbReference>
<feature type="domain" description="NADP-dependent oxidoreductase" evidence="1">
    <location>
        <begin position="15"/>
        <end position="288"/>
    </location>
</feature>
<dbReference type="PANTHER" id="PTHR43364">
    <property type="entry name" value="NADH-SPECIFIC METHYLGLYOXAL REDUCTASE-RELATED"/>
    <property type="match status" value="1"/>
</dbReference>
<dbReference type="CDD" id="cd19092">
    <property type="entry name" value="AKR_BsYcsN_EcYdhF-like"/>
    <property type="match status" value="1"/>
</dbReference>
<dbReference type="InterPro" id="IPR023210">
    <property type="entry name" value="NADP_OxRdtase_dom"/>
</dbReference>
<sequence length="298" mass="33396">MKYINLTDNLKISKVVTGCMRAKDSAMEGDKFLRFVEECMDMGITSFDHAPVYGGYTCEKLFGDGVLRKKPKLREKMQLITKTGIVLPGKEGNKTIYYKSTKDEIIKEMDQSLENLGTDYVDLLLVHRPDPLADPEETADALETLVKDGKVLNIGVSNFMPSQINMLASYLNIPIVTNQMELSVKSTDNFFNGVTDDAFTRRIPLMAWSPLGGGDIFKGSDEQSLRLKETLENIAEAHQTTIDALMYAWLFVHPASIAAITGTMNINRIKKAVEALEIKLTYDEWYLILEASRGYSVP</sequence>
<evidence type="ECO:0000313" key="2">
    <source>
        <dbReference type="EMBL" id="GEQ23260.1"/>
    </source>
</evidence>
<dbReference type="Gene3D" id="3.20.20.100">
    <property type="entry name" value="NADP-dependent oxidoreductase domain"/>
    <property type="match status" value="1"/>
</dbReference>
<dbReference type="Pfam" id="PF00248">
    <property type="entry name" value="Aldo_ket_red"/>
    <property type="match status" value="1"/>
</dbReference>
<dbReference type="InterPro" id="IPR050523">
    <property type="entry name" value="AKR_Detox_Biosynth"/>
</dbReference>